<proteinExistence type="evidence at transcript level"/>
<organism evidence="1">
    <name type="scientific">Picea sitchensis</name>
    <name type="common">Sitka spruce</name>
    <name type="synonym">Pinus sitchensis</name>
    <dbReference type="NCBI Taxonomy" id="3332"/>
    <lineage>
        <taxon>Eukaryota</taxon>
        <taxon>Viridiplantae</taxon>
        <taxon>Streptophyta</taxon>
        <taxon>Embryophyta</taxon>
        <taxon>Tracheophyta</taxon>
        <taxon>Spermatophyta</taxon>
        <taxon>Pinopsida</taxon>
        <taxon>Pinidae</taxon>
        <taxon>Conifers I</taxon>
        <taxon>Pinales</taxon>
        <taxon>Pinaceae</taxon>
        <taxon>Picea</taxon>
    </lineage>
</organism>
<dbReference type="Gene3D" id="2.60.120.480">
    <property type="entry name" value="Ureidoglycolate hydrolase"/>
    <property type="match status" value="1"/>
</dbReference>
<dbReference type="AlphaFoldDB" id="A9NNI3"/>
<dbReference type="PANTHER" id="PTHR35721:SF1">
    <property type="entry name" value="UREIDOGLYCOLATE HYDROLASE"/>
    <property type="match status" value="1"/>
</dbReference>
<evidence type="ECO:0000313" key="1">
    <source>
        <dbReference type="EMBL" id="ABK22194.1"/>
    </source>
</evidence>
<protein>
    <recommendedName>
        <fullName evidence="2">Ureidoglycolate hydrolase</fullName>
    </recommendedName>
</protein>
<dbReference type="EMBL" id="EF082842">
    <property type="protein sequence ID" value="ABK22194.1"/>
    <property type="molecule type" value="mRNA"/>
</dbReference>
<sequence>MDGSGAGQQQKKKVISLKAIDATPANFKEYGQVVGASPDGARYGPLDAQLQLNLGTPRFYIMNLTGRALRFNSITHHASVTQCLGSVGGQQWYMGVASPSIVKTNESEGYEADSIRDVAKHNDGDDNSNESMKQFHQGGIFRSKAGHYYIPPSPEDVKVFRVQGSQFLKLNVGTWHAGPLFKDASMDFYNLELSDTNEVDHTTHVFSEKDGVGFVIEE</sequence>
<name>A9NNI3_PICSI</name>
<dbReference type="GO" id="GO:0004848">
    <property type="term" value="F:ureidoglycolate hydrolase activity"/>
    <property type="evidence" value="ECO:0007669"/>
    <property type="project" value="InterPro"/>
</dbReference>
<reference evidence="1" key="1">
    <citation type="journal article" date="2008" name="BMC Genomics">
        <title>A conifer genomics resource of 200,000 spruce (Picea spp.) ESTs and 6,464 high-quality, sequence-finished full-length cDNAs for Sitka spruce (Picea sitchensis).</title>
        <authorList>
            <person name="Ralph S.G."/>
            <person name="Chun H.J."/>
            <person name="Kolosova N."/>
            <person name="Cooper D."/>
            <person name="Oddy C."/>
            <person name="Ritland C.E."/>
            <person name="Kirkpatrick R."/>
            <person name="Moore R."/>
            <person name="Barber S."/>
            <person name="Holt R.A."/>
            <person name="Jones S.J."/>
            <person name="Marra M.A."/>
            <person name="Douglas C.J."/>
            <person name="Ritland K."/>
            <person name="Bohlmann J."/>
        </authorList>
    </citation>
    <scope>NUCLEOTIDE SEQUENCE</scope>
    <source>
        <tissue evidence="1">Bark</tissue>
    </source>
</reference>
<dbReference type="SUPFAM" id="SSF51182">
    <property type="entry name" value="RmlC-like cupins"/>
    <property type="match status" value="1"/>
</dbReference>
<accession>A9NNI3</accession>
<dbReference type="PANTHER" id="PTHR35721">
    <property type="entry name" value="UREIDOGLYCOLATE HYDROLASE"/>
    <property type="match status" value="1"/>
</dbReference>
<dbReference type="InterPro" id="IPR011051">
    <property type="entry name" value="RmlC_Cupin_sf"/>
</dbReference>
<dbReference type="InterPro" id="IPR024060">
    <property type="entry name" value="Ureidoglycolate_lyase_dom_sf"/>
</dbReference>
<evidence type="ECO:0008006" key="2">
    <source>
        <dbReference type="Google" id="ProtNLM"/>
    </source>
</evidence>